<name>A0AAD5YVN3_9AGAR</name>
<proteinExistence type="predicted"/>
<sequence>MLPRGLRYALVGCLLHASFTSARGVIIIPIVIDGASVFTATFSFLIIFSIFTGFLFLASLGKVFGSKEEVPPDVSPIKYDVGRVYPWLSFLAVSLWWAQLITYTVYVKNVLMNSPSTPFPVSAYTARFTLDQFTDLFMAAGALYLVHYRRTIHASTVAPSSAAKKAFDIAFLVVQLGIICYTTAFLSISLNDDSIDNEDSYLNWLTSYYVYTAVYTLMAVNVTVTFVLSKKALKRNFIKDEPWAHASAVPGSMIAHAIFKIIIAAVYSQFENPKIDYDGLRLFEVIALGFTYLLAQLGLVLAGSRNKEDDQRMKEIKRLEQEAAKGGHNHESK</sequence>
<evidence type="ECO:0000256" key="1">
    <source>
        <dbReference type="SAM" id="Phobius"/>
    </source>
</evidence>
<protein>
    <submittedName>
        <fullName evidence="2">Uncharacterized protein</fullName>
    </submittedName>
</protein>
<accession>A0AAD5YVN3</accession>
<reference evidence="2" key="1">
    <citation type="submission" date="2022-07" db="EMBL/GenBank/DDBJ databases">
        <title>Genome Sequence of Leucocoprinus birnbaumii.</title>
        <authorList>
            <person name="Buettner E."/>
        </authorList>
    </citation>
    <scope>NUCLEOTIDE SEQUENCE</scope>
    <source>
        <strain evidence="2">VT141</strain>
    </source>
</reference>
<feature type="transmembrane region" description="Helical" evidence="1">
    <location>
        <begin position="249"/>
        <end position="270"/>
    </location>
</feature>
<keyword evidence="3" id="KW-1185">Reference proteome</keyword>
<dbReference type="Proteomes" id="UP001213000">
    <property type="component" value="Unassembled WGS sequence"/>
</dbReference>
<comment type="caution">
    <text evidence="2">The sequence shown here is derived from an EMBL/GenBank/DDBJ whole genome shotgun (WGS) entry which is preliminary data.</text>
</comment>
<feature type="transmembrane region" description="Helical" evidence="1">
    <location>
        <begin position="84"/>
        <end position="106"/>
    </location>
</feature>
<feature type="transmembrane region" description="Helical" evidence="1">
    <location>
        <begin position="126"/>
        <end position="146"/>
    </location>
</feature>
<feature type="transmembrane region" description="Helical" evidence="1">
    <location>
        <begin position="282"/>
        <end position="304"/>
    </location>
</feature>
<feature type="transmembrane region" description="Helical" evidence="1">
    <location>
        <begin position="40"/>
        <end position="64"/>
    </location>
</feature>
<keyword evidence="1" id="KW-0812">Transmembrane</keyword>
<keyword evidence="1" id="KW-0472">Membrane</keyword>
<evidence type="ECO:0000313" key="3">
    <source>
        <dbReference type="Proteomes" id="UP001213000"/>
    </source>
</evidence>
<dbReference type="EMBL" id="JANIEX010000406">
    <property type="protein sequence ID" value="KAJ3567530.1"/>
    <property type="molecule type" value="Genomic_DNA"/>
</dbReference>
<evidence type="ECO:0000313" key="2">
    <source>
        <dbReference type="EMBL" id="KAJ3567530.1"/>
    </source>
</evidence>
<keyword evidence="1" id="KW-1133">Transmembrane helix</keyword>
<dbReference type="AlphaFoldDB" id="A0AAD5YVN3"/>
<feature type="transmembrane region" description="Helical" evidence="1">
    <location>
        <begin position="167"/>
        <end position="188"/>
    </location>
</feature>
<gene>
    <name evidence="2" type="ORF">NP233_g6308</name>
</gene>
<feature type="transmembrane region" description="Helical" evidence="1">
    <location>
        <begin position="208"/>
        <end position="228"/>
    </location>
</feature>
<organism evidence="2 3">
    <name type="scientific">Leucocoprinus birnbaumii</name>
    <dbReference type="NCBI Taxonomy" id="56174"/>
    <lineage>
        <taxon>Eukaryota</taxon>
        <taxon>Fungi</taxon>
        <taxon>Dikarya</taxon>
        <taxon>Basidiomycota</taxon>
        <taxon>Agaricomycotina</taxon>
        <taxon>Agaricomycetes</taxon>
        <taxon>Agaricomycetidae</taxon>
        <taxon>Agaricales</taxon>
        <taxon>Agaricineae</taxon>
        <taxon>Agaricaceae</taxon>
        <taxon>Leucocoprinus</taxon>
    </lineage>
</organism>